<dbReference type="GO" id="GO:0005886">
    <property type="term" value="C:plasma membrane"/>
    <property type="evidence" value="ECO:0007669"/>
    <property type="project" value="TreeGrafter"/>
</dbReference>
<dbReference type="OrthoDB" id="9792424at2"/>
<dbReference type="InterPro" id="IPR004711">
    <property type="entry name" value="Benzoate_Transporter"/>
</dbReference>
<feature type="transmembrane region" description="Helical" evidence="1">
    <location>
        <begin position="319"/>
        <end position="336"/>
    </location>
</feature>
<feature type="transmembrane region" description="Helical" evidence="1">
    <location>
        <begin position="288"/>
        <end position="312"/>
    </location>
</feature>
<evidence type="ECO:0000313" key="3">
    <source>
        <dbReference type="Proteomes" id="UP000193303"/>
    </source>
</evidence>
<dbReference type="EMBL" id="MTAB01000006">
    <property type="protein sequence ID" value="OSI23610.1"/>
    <property type="molecule type" value="Genomic_DNA"/>
</dbReference>
<protein>
    <submittedName>
        <fullName evidence="2">Benzoate transporter</fullName>
    </submittedName>
</protein>
<dbReference type="Pfam" id="PF03594">
    <property type="entry name" value="BenE"/>
    <property type="match status" value="1"/>
</dbReference>
<gene>
    <name evidence="2" type="ORF">BV912_04075</name>
</gene>
<evidence type="ECO:0000313" key="2">
    <source>
        <dbReference type="EMBL" id="OSI23610.1"/>
    </source>
</evidence>
<feature type="transmembrane region" description="Helical" evidence="1">
    <location>
        <begin position="246"/>
        <end position="268"/>
    </location>
</feature>
<keyword evidence="1" id="KW-1133">Transmembrane helix</keyword>
<proteinExistence type="predicted"/>
<dbReference type="Proteomes" id="UP000193303">
    <property type="component" value="Unassembled WGS sequence"/>
</dbReference>
<accession>A0A1X3DJF9</accession>
<dbReference type="NCBIfam" id="TIGR00843">
    <property type="entry name" value="benE"/>
    <property type="match status" value="1"/>
</dbReference>
<feature type="transmembrane region" description="Helical" evidence="1">
    <location>
        <begin position="94"/>
        <end position="113"/>
    </location>
</feature>
<feature type="transmembrane region" description="Helical" evidence="1">
    <location>
        <begin position="206"/>
        <end position="225"/>
    </location>
</feature>
<name>A0A1X3DJF9_9NEIS</name>
<feature type="transmembrane region" description="Helical" evidence="1">
    <location>
        <begin position="120"/>
        <end position="138"/>
    </location>
</feature>
<sequence length="389" mass="41237">MPRFSDFSASHLSAALAALLVSYGSAAVIIYQAALAFEASQTQIVSWFTSLGLMCGLLTIVLSIRYKAPVMIAWCTPGVAVLAGVSGIPMQDAVAGFMVAAGVMWLVSATGWFDRLVRMVPASLVAAMLAGILINFGSKVFSAMEHQTVLVVMMLAVYFLSKIRLPRYGILLMLATGFGYSAWAGLLDTSKLVWQNPALEWVWPGWHVGHIVSVAVPLFIASLATQNVPGMAVLRAYGYQTPARPLVESSAAATVFTAPLGVFMINLASISAAICMGSDVDKNPDKRYLATVWLGVFYLLVGLAGGITVSLFNVLPPELLAALAGIAIFGTLQANLSGAWQDETAREAALVTLLASASGMTLFGIGSAFWGLVLGLAVYRLHRKTHSRA</sequence>
<dbReference type="PANTHER" id="PTHR30199">
    <property type="entry name" value="MFS FAMILY TRANSPORTER, PREDICTED SUBSTRATE BENZOATE"/>
    <property type="match status" value="1"/>
</dbReference>
<feature type="transmembrane region" description="Helical" evidence="1">
    <location>
        <begin position="44"/>
        <end position="64"/>
    </location>
</feature>
<keyword evidence="1" id="KW-0812">Transmembrane</keyword>
<dbReference type="PANTHER" id="PTHR30199:SF0">
    <property type="entry name" value="INNER MEMBRANE PROTEIN YDCO"/>
    <property type="match status" value="1"/>
</dbReference>
<organism evidence="2 3">
    <name type="scientific">Neisseria dumasiana</name>
    <dbReference type="NCBI Taxonomy" id="1931275"/>
    <lineage>
        <taxon>Bacteria</taxon>
        <taxon>Pseudomonadati</taxon>
        <taxon>Pseudomonadota</taxon>
        <taxon>Betaproteobacteria</taxon>
        <taxon>Neisseriales</taxon>
        <taxon>Neisseriaceae</taxon>
        <taxon>Neisseria</taxon>
    </lineage>
</organism>
<feature type="transmembrane region" description="Helical" evidence="1">
    <location>
        <begin position="71"/>
        <end position="88"/>
    </location>
</feature>
<feature type="transmembrane region" description="Helical" evidence="1">
    <location>
        <begin position="12"/>
        <end position="32"/>
    </location>
</feature>
<feature type="transmembrane region" description="Helical" evidence="1">
    <location>
        <begin position="168"/>
        <end position="186"/>
    </location>
</feature>
<evidence type="ECO:0000256" key="1">
    <source>
        <dbReference type="SAM" id="Phobius"/>
    </source>
</evidence>
<reference evidence="3" key="1">
    <citation type="submission" date="2017-01" db="EMBL/GenBank/DDBJ databases">
        <authorList>
            <person name="Mah S.A."/>
            <person name="Swanson W.J."/>
            <person name="Moy G.W."/>
            <person name="Vacquier V.D."/>
        </authorList>
    </citation>
    <scope>NUCLEOTIDE SEQUENCE [LARGE SCALE GENOMIC DNA]</scope>
    <source>
        <strain evidence="3">124861</strain>
    </source>
</reference>
<dbReference type="GO" id="GO:0042925">
    <property type="term" value="F:benzoate transmembrane transporter activity"/>
    <property type="evidence" value="ECO:0007669"/>
    <property type="project" value="InterPro"/>
</dbReference>
<feature type="transmembrane region" description="Helical" evidence="1">
    <location>
        <begin position="348"/>
        <end position="379"/>
    </location>
</feature>
<dbReference type="STRING" id="1931275.BV914_09680"/>
<keyword evidence="1" id="KW-0472">Membrane</keyword>
<dbReference type="AlphaFoldDB" id="A0A1X3DJF9"/>
<comment type="caution">
    <text evidence="2">The sequence shown here is derived from an EMBL/GenBank/DDBJ whole genome shotgun (WGS) entry which is preliminary data.</text>
</comment>